<evidence type="ECO:0000256" key="5">
    <source>
        <dbReference type="ARBA" id="ARBA00023136"/>
    </source>
</evidence>
<dbReference type="PANTHER" id="PTHR43791">
    <property type="entry name" value="PERMEASE-RELATED"/>
    <property type="match status" value="1"/>
</dbReference>
<feature type="transmembrane region" description="Helical" evidence="7">
    <location>
        <begin position="351"/>
        <end position="370"/>
    </location>
</feature>
<keyword evidence="5 7" id="KW-0472">Membrane</keyword>
<organism evidence="8 9">
    <name type="scientific">Tricholomella constricta</name>
    <dbReference type="NCBI Taxonomy" id="117010"/>
    <lineage>
        <taxon>Eukaryota</taxon>
        <taxon>Fungi</taxon>
        <taxon>Dikarya</taxon>
        <taxon>Basidiomycota</taxon>
        <taxon>Agaricomycotina</taxon>
        <taxon>Agaricomycetes</taxon>
        <taxon>Agaricomycetidae</taxon>
        <taxon>Agaricales</taxon>
        <taxon>Tricholomatineae</taxon>
        <taxon>Lyophyllaceae</taxon>
        <taxon>Tricholomella</taxon>
    </lineage>
</organism>
<protein>
    <recommendedName>
        <fullName evidence="10">Major facilitator superfamily (MFS) profile domain-containing protein</fullName>
    </recommendedName>
</protein>
<keyword evidence="6" id="KW-0143">Chaperone</keyword>
<evidence type="ECO:0000256" key="3">
    <source>
        <dbReference type="ARBA" id="ARBA00022692"/>
    </source>
</evidence>
<sequence length="609" mass="67245">MQSPHPSPISRILSGGGRISLTSYGSSAVLSELASTYPLKLLSPRTTHRAVALVYLLTYGGGLIGGDQVELSVDVDSKTVLVLLSQGSTKVFKYRPGQRLASVRVPRHPLSSALPAAKSSPDLFKATMQNMTFAIATEGALFLLPDPVTCFRSASYNQRQTFYLSGNASLVVLDWLTSGRISMGEEWAFSRYYSANEVWVEGKRVAKDVMLLDEEQGTSSTPRLPPRNMADRVAPYSCYAMVMLYGPLVQSTIRQIETQYDQISVFKTRTPAEMVWSLSPMTSGQGAIIRVAGKETETVKNWLGQTLLYSLTTDIDIIDSQYLIALTVFFFPYALVEPASNVFLRKLRPSVWLSILIFLWGVVMTLHGVIHNYGGLITVRVLLGLFEAGMYPGIVFYISSWYKRTEMGTRVAVFFSSATVAGAFSGLLAAAIANMDGVGGKPGWAWIFIIEGLATIVAAGFSYWIIQDFPDTAKFLTEEERILLRLEVLAWVASNVEGSYKRSVTLGMAIGFGNLNGAITANIYRASDKPRYRLGHGIVLAYIGIGFICSVVFGVLLQRENARRDRGERDEVIEGIDNKHADEKNGRYESVQEARIDRGDEWSGFRYTL</sequence>
<gene>
    <name evidence="8" type="ORF">D9615_001413</name>
</gene>
<feature type="transmembrane region" description="Helical" evidence="7">
    <location>
        <begin position="536"/>
        <end position="557"/>
    </location>
</feature>
<keyword evidence="4 7" id="KW-1133">Transmembrane helix</keyword>
<feature type="transmembrane region" description="Helical" evidence="7">
    <location>
        <begin position="322"/>
        <end position="344"/>
    </location>
</feature>
<dbReference type="InterPro" id="IPR011701">
    <property type="entry name" value="MFS"/>
</dbReference>
<keyword evidence="2" id="KW-0813">Transport</keyword>
<proteinExistence type="inferred from homology"/>
<evidence type="ECO:0000256" key="7">
    <source>
        <dbReference type="SAM" id="Phobius"/>
    </source>
</evidence>
<dbReference type="HAMAP" id="MF_01384">
    <property type="entry name" value="UreD"/>
    <property type="match status" value="1"/>
</dbReference>
<keyword evidence="9" id="KW-1185">Reference proteome</keyword>
<dbReference type="EMBL" id="JAACJP010000004">
    <property type="protein sequence ID" value="KAF5385314.1"/>
    <property type="molecule type" value="Genomic_DNA"/>
</dbReference>
<evidence type="ECO:0000313" key="9">
    <source>
        <dbReference type="Proteomes" id="UP000565441"/>
    </source>
</evidence>
<comment type="subcellular location">
    <subcellularLocation>
        <location evidence="1">Membrane</location>
        <topology evidence="1">Multi-pass membrane protein</topology>
    </subcellularLocation>
</comment>
<dbReference type="PANTHER" id="PTHR43791:SF19">
    <property type="entry name" value="TRANSPORTER, PUTATIVE (AFU_ORTHOLOGUE AFUA_1G01812)-RELATED"/>
    <property type="match status" value="1"/>
</dbReference>
<evidence type="ECO:0000313" key="8">
    <source>
        <dbReference type="EMBL" id="KAF5385314.1"/>
    </source>
</evidence>
<dbReference type="Proteomes" id="UP000565441">
    <property type="component" value="Unassembled WGS sequence"/>
</dbReference>
<feature type="transmembrane region" description="Helical" evidence="7">
    <location>
        <begin position="444"/>
        <end position="466"/>
    </location>
</feature>
<dbReference type="OrthoDB" id="5550464at2759"/>
<evidence type="ECO:0000256" key="4">
    <source>
        <dbReference type="ARBA" id="ARBA00022989"/>
    </source>
</evidence>
<evidence type="ECO:0000256" key="1">
    <source>
        <dbReference type="ARBA" id="ARBA00004141"/>
    </source>
</evidence>
<dbReference type="Gene3D" id="1.20.1250.20">
    <property type="entry name" value="MFS general substrate transporter like domains"/>
    <property type="match status" value="1"/>
</dbReference>
<comment type="caution">
    <text evidence="8">The sequence shown here is derived from an EMBL/GenBank/DDBJ whole genome shotgun (WGS) entry which is preliminary data.</text>
</comment>
<dbReference type="GO" id="GO:0016020">
    <property type="term" value="C:membrane"/>
    <property type="evidence" value="ECO:0007669"/>
    <property type="project" value="UniProtKB-SubCell"/>
</dbReference>
<accession>A0A8H5M965</accession>
<feature type="transmembrane region" description="Helical" evidence="7">
    <location>
        <begin position="411"/>
        <end position="432"/>
    </location>
</feature>
<dbReference type="InterPro" id="IPR002669">
    <property type="entry name" value="UreD"/>
</dbReference>
<evidence type="ECO:0000256" key="2">
    <source>
        <dbReference type="ARBA" id="ARBA00022448"/>
    </source>
</evidence>
<dbReference type="GO" id="GO:0016151">
    <property type="term" value="F:nickel cation binding"/>
    <property type="evidence" value="ECO:0007669"/>
    <property type="project" value="InterPro"/>
</dbReference>
<reference evidence="8 9" key="1">
    <citation type="journal article" date="2020" name="ISME J.">
        <title>Uncovering the hidden diversity of litter-decomposition mechanisms in mushroom-forming fungi.</title>
        <authorList>
            <person name="Floudas D."/>
            <person name="Bentzer J."/>
            <person name="Ahren D."/>
            <person name="Johansson T."/>
            <person name="Persson P."/>
            <person name="Tunlid A."/>
        </authorList>
    </citation>
    <scope>NUCLEOTIDE SEQUENCE [LARGE SCALE GENOMIC DNA]</scope>
    <source>
        <strain evidence="8 9">CBS 661.87</strain>
    </source>
</reference>
<dbReference type="Pfam" id="PF07690">
    <property type="entry name" value="MFS_1"/>
    <property type="match status" value="1"/>
</dbReference>
<evidence type="ECO:0000256" key="6">
    <source>
        <dbReference type="ARBA" id="ARBA00023186"/>
    </source>
</evidence>
<feature type="transmembrane region" description="Helical" evidence="7">
    <location>
        <begin position="504"/>
        <end position="524"/>
    </location>
</feature>
<name>A0A8H5M965_9AGAR</name>
<dbReference type="AlphaFoldDB" id="A0A8H5M965"/>
<evidence type="ECO:0008006" key="10">
    <source>
        <dbReference type="Google" id="ProtNLM"/>
    </source>
</evidence>
<dbReference type="SUPFAM" id="SSF103473">
    <property type="entry name" value="MFS general substrate transporter"/>
    <property type="match status" value="1"/>
</dbReference>
<dbReference type="GO" id="GO:0022857">
    <property type="term" value="F:transmembrane transporter activity"/>
    <property type="evidence" value="ECO:0007669"/>
    <property type="project" value="InterPro"/>
</dbReference>
<feature type="transmembrane region" description="Helical" evidence="7">
    <location>
        <begin position="376"/>
        <end position="399"/>
    </location>
</feature>
<dbReference type="InterPro" id="IPR036259">
    <property type="entry name" value="MFS_trans_sf"/>
</dbReference>
<keyword evidence="3 7" id="KW-0812">Transmembrane</keyword>
<dbReference type="Pfam" id="PF01774">
    <property type="entry name" value="UreD"/>
    <property type="match status" value="1"/>
</dbReference>